<organism evidence="2">
    <name type="scientific">Aegilops tauschii</name>
    <name type="common">Tausch's goatgrass</name>
    <name type="synonym">Aegilops squarrosa</name>
    <dbReference type="NCBI Taxonomy" id="37682"/>
    <lineage>
        <taxon>Eukaryota</taxon>
        <taxon>Viridiplantae</taxon>
        <taxon>Streptophyta</taxon>
        <taxon>Embryophyta</taxon>
        <taxon>Tracheophyta</taxon>
        <taxon>Spermatophyta</taxon>
        <taxon>Magnoliopsida</taxon>
        <taxon>Liliopsida</taxon>
        <taxon>Poales</taxon>
        <taxon>Poaceae</taxon>
        <taxon>BOP clade</taxon>
        <taxon>Pooideae</taxon>
        <taxon>Triticodae</taxon>
        <taxon>Triticeae</taxon>
        <taxon>Triticinae</taxon>
        <taxon>Aegilops</taxon>
    </lineage>
</organism>
<evidence type="ECO:0000256" key="1">
    <source>
        <dbReference type="SAM" id="MobiDB-lite"/>
    </source>
</evidence>
<name>M8BDP6_AEGTA</name>
<protein>
    <submittedName>
        <fullName evidence="2">Uncharacterized protein</fullName>
    </submittedName>
</protein>
<dbReference type="EnsemblPlants" id="EMT23050">
    <property type="protein sequence ID" value="EMT23050"/>
    <property type="gene ID" value="F775_43407"/>
</dbReference>
<evidence type="ECO:0000313" key="2">
    <source>
        <dbReference type="EnsemblPlants" id="EMT23050"/>
    </source>
</evidence>
<dbReference type="ExpressionAtlas" id="M8BDP6">
    <property type="expression patterns" value="baseline"/>
</dbReference>
<accession>M8BDP6</accession>
<sequence>MVSTLATLGSTSSTSLNFDQKRPHIHPPATMSTGKKAEIWPYVPYSQGSQPYVAGTYDKRAPRRYVRSQEPGYGNVSGQVSRQDDQLTHMFNDDNAKLLRRHVM</sequence>
<dbReference type="AlphaFoldDB" id="M8BDP6"/>
<reference evidence="2" key="1">
    <citation type="submission" date="2015-06" db="UniProtKB">
        <authorList>
            <consortium name="EnsemblPlants"/>
        </authorList>
    </citation>
    <scope>IDENTIFICATION</scope>
</reference>
<feature type="region of interest" description="Disordered" evidence="1">
    <location>
        <begin position="1"/>
        <end position="32"/>
    </location>
</feature>
<feature type="compositionally biased region" description="Low complexity" evidence="1">
    <location>
        <begin position="1"/>
        <end position="16"/>
    </location>
</feature>
<proteinExistence type="predicted"/>